<dbReference type="InterPro" id="IPR016024">
    <property type="entry name" value="ARM-type_fold"/>
</dbReference>
<dbReference type="Gene3D" id="1.25.10.10">
    <property type="entry name" value="Leucine-rich Repeat Variant"/>
    <property type="match status" value="1"/>
</dbReference>
<dbReference type="PANTHER" id="PTHR10261">
    <property type="entry name" value="COATOMER SUBUNIT GAMMA"/>
    <property type="match status" value="1"/>
</dbReference>
<name>A0ABR2WLX1_9FUNG</name>
<dbReference type="Pfam" id="PF01602">
    <property type="entry name" value="Adaptin_N"/>
    <property type="match status" value="1"/>
</dbReference>
<dbReference type="InterPro" id="IPR002553">
    <property type="entry name" value="Clathrin/coatomer_adapt-like_N"/>
</dbReference>
<dbReference type="SUPFAM" id="SSF48371">
    <property type="entry name" value="ARM repeat"/>
    <property type="match status" value="1"/>
</dbReference>
<evidence type="ECO:0000313" key="3">
    <source>
        <dbReference type="Proteomes" id="UP001479436"/>
    </source>
</evidence>
<organism evidence="2 3">
    <name type="scientific">Basidiobolus ranarum</name>
    <dbReference type="NCBI Taxonomy" id="34480"/>
    <lineage>
        <taxon>Eukaryota</taxon>
        <taxon>Fungi</taxon>
        <taxon>Fungi incertae sedis</taxon>
        <taxon>Zoopagomycota</taxon>
        <taxon>Entomophthoromycotina</taxon>
        <taxon>Basidiobolomycetes</taxon>
        <taxon>Basidiobolales</taxon>
        <taxon>Basidiobolaceae</taxon>
        <taxon>Basidiobolus</taxon>
    </lineage>
</organism>
<keyword evidence="3" id="KW-1185">Reference proteome</keyword>
<dbReference type="Proteomes" id="UP001479436">
    <property type="component" value="Unassembled WGS sequence"/>
</dbReference>
<evidence type="ECO:0000259" key="1">
    <source>
        <dbReference type="Pfam" id="PF01602"/>
    </source>
</evidence>
<accession>A0ABR2WLX1</accession>
<dbReference type="InterPro" id="IPR011989">
    <property type="entry name" value="ARM-like"/>
</dbReference>
<sequence length="138" mass="15546">MSWATKDEDAGESGLLHHLDKTTVLQEARVFNESPVAPKKCRILLAKITYLLYLGETFATNEATDLFFSITKLFQSKDTSLRQMVYLVIKELSTIAQDVIMITSSLTRDMQPNSEAIYRANAIRALCKIVDAHMFQGV</sequence>
<feature type="non-terminal residue" evidence="2">
    <location>
        <position position="138"/>
    </location>
</feature>
<feature type="domain" description="Clathrin/coatomer adaptor adaptin-like N-terminal" evidence="1">
    <location>
        <begin position="21"/>
        <end position="135"/>
    </location>
</feature>
<proteinExistence type="predicted"/>
<dbReference type="PANTHER" id="PTHR10261:SF0">
    <property type="entry name" value="COATOMER SUBUNIT GAMMA-2"/>
    <property type="match status" value="1"/>
</dbReference>
<protein>
    <submittedName>
        <fullName evidence="2">Coatomer subunit gamma</fullName>
    </submittedName>
</protein>
<comment type="caution">
    <text evidence="2">The sequence shown here is derived from an EMBL/GenBank/DDBJ whole genome shotgun (WGS) entry which is preliminary data.</text>
</comment>
<gene>
    <name evidence="2" type="primary">SEC21_3</name>
    <name evidence="2" type="ORF">K7432_011716</name>
</gene>
<evidence type="ECO:0000313" key="2">
    <source>
        <dbReference type="EMBL" id="KAK9762489.1"/>
    </source>
</evidence>
<dbReference type="EMBL" id="JASJQH010000939">
    <property type="protein sequence ID" value="KAK9762489.1"/>
    <property type="molecule type" value="Genomic_DNA"/>
</dbReference>
<dbReference type="InterPro" id="IPR017106">
    <property type="entry name" value="Coatomer_gsu"/>
</dbReference>
<reference evidence="2 3" key="1">
    <citation type="submission" date="2023-04" db="EMBL/GenBank/DDBJ databases">
        <title>Genome of Basidiobolus ranarum AG-B5.</title>
        <authorList>
            <person name="Stajich J.E."/>
            <person name="Carter-House D."/>
            <person name="Gryganskyi A."/>
        </authorList>
    </citation>
    <scope>NUCLEOTIDE SEQUENCE [LARGE SCALE GENOMIC DNA]</scope>
    <source>
        <strain evidence="2 3">AG-B5</strain>
    </source>
</reference>